<dbReference type="InParanoid" id="B9R7G3"/>
<accession>B9R7G3</accession>
<dbReference type="Proteomes" id="UP000008311">
    <property type="component" value="Unassembled WGS sequence"/>
</dbReference>
<dbReference type="AlphaFoldDB" id="B9R7G3"/>
<protein>
    <submittedName>
        <fullName evidence="1">Uncharacterized protein</fullName>
    </submittedName>
</protein>
<proteinExistence type="predicted"/>
<reference evidence="2" key="1">
    <citation type="journal article" date="2010" name="Nat. Biotechnol.">
        <title>Draft genome sequence of the oilseed species Ricinus communis.</title>
        <authorList>
            <person name="Chan A.P."/>
            <person name="Crabtree J."/>
            <person name="Zhao Q."/>
            <person name="Lorenzi H."/>
            <person name="Orvis J."/>
            <person name="Puiu D."/>
            <person name="Melake-Berhan A."/>
            <person name="Jones K.M."/>
            <person name="Redman J."/>
            <person name="Chen G."/>
            <person name="Cahoon E.B."/>
            <person name="Gedil M."/>
            <person name="Stanke M."/>
            <person name="Haas B.J."/>
            <person name="Wortman J.R."/>
            <person name="Fraser-Liggett C.M."/>
            <person name="Ravel J."/>
            <person name="Rabinowicz P.D."/>
        </authorList>
    </citation>
    <scope>NUCLEOTIDE SEQUENCE [LARGE SCALE GENOMIC DNA]</scope>
    <source>
        <strain evidence="2">cv. Hale</strain>
    </source>
</reference>
<organism evidence="1 2">
    <name type="scientific">Ricinus communis</name>
    <name type="common">Castor bean</name>
    <dbReference type="NCBI Taxonomy" id="3988"/>
    <lineage>
        <taxon>Eukaryota</taxon>
        <taxon>Viridiplantae</taxon>
        <taxon>Streptophyta</taxon>
        <taxon>Embryophyta</taxon>
        <taxon>Tracheophyta</taxon>
        <taxon>Spermatophyta</taxon>
        <taxon>Magnoliopsida</taxon>
        <taxon>eudicotyledons</taxon>
        <taxon>Gunneridae</taxon>
        <taxon>Pentapetalae</taxon>
        <taxon>rosids</taxon>
        <taxon>fabids</taxon>
        <taxon>Malpighiales</taxon>
        <taxon>Euphorbiaceae</taxon>
        <taxon>Acalyphoideae</taxon>
        <taxon>Acalypheae</taxon>
        <taxon>Ricinus</taxon>
    </lineage>
</organism>
<sequence length="104" mass="11137">MESVKLQTTNTLWKGNGIGPIAATSIAKMKALVALEKTMLEMENIIICIVGILDIGFGFIGKIEFWFAIEGGEVKESCACCGCWKDYDDGGGGSVVAKVKVENM</sequence>
<evidence type="ECO:0000313" key="1">
    <source>
        <dbReference type="EMBL" id="EEF52443.1"/>
    </source>
</evidence>
<dbReference type="EMBL" id="EQ973772">
    <property type="protein sequence ID" value="EEF52443.1"/>
    <property type="molecule type" value="Genomic_DNA"/>
</dbReference>
<name>B9R7G3_RICCO</name>
<evidence type="ECO:0000313" key="2">
    <source>
        <dbReference type="Proteomes" id="UP000008311"/>
    </source>
</evidence>
<gene>
    <name evidence="1" type="ORF">RCOM_1591440</name>
</gene>
<keyword evidence="2" id="KW-1185">Reference proteome</keyword>